<dbReference type="SUPFAM" id="SSF52833">
    <property type="entry name" value="Thioredoxin-like"/>
    <property type="match status" value="1"/>
</dbReference>
<comment type="catalytic activity">
    <reaction evidence="3">
        <text>RX + glutathione = an S-substituted glutathione + a halide anion + H(+)</text>
        <dbReference type="Rhea" id="RHEA:16437"/>
        <dbReference type="ChEBI" id="CHEBI:15378"/>
        <dbReference type="ChEBI" id="CHEBI:16042"/>
        <dbReference type="ChEBI" id="CHEBI:17792"/>
        <dbReference type="ChEBI" id="CHEBI:57925"/>
        <dbReference type="ChEBI" id="CHEBI:90779"/>
        <dbReference type="EC" id="2.5.1.18"/>
    </reaction>
</comment>
<dbReference type="GeneID" id="93571623"/>
<evidence type="ECO:0000313" key="7">
    <source>
        <dbReference type="EMBL" id="OJJ65514.1"/>
    </source>
</evidence>
<dbReference type="RefSeq" id="XP_067472765.1">
    <property type="nucleotide sequence ID" value="XM_067619135.1"/>
</dbReference>
<dbReference type="InterPro" id="IPR004046">
    <property type="entry name" value="GST_C"/>
</dbReference>
<keyword evidence="8" id="KW-1185">Reference proteome</keyword>
<evidence type="ECO:0000256" key="1">
    <source>
        <dbReference type="ARBA" id="ARBA00012452"/>
    </source>
</evidence>
<dbReference type="OrthoDB" id="4453903at2759"/>
<dbReference type="Pfam" id="PF00043">
    <property type="entry name" value="GST_C"/>
    <property type="match status" value="1"/>
</dbReference>
<organism evidence="7 8">
    <name type="scientific">Aspergillus brasiliensis (strain CBS 101740 / IMI 381727 / IBT 21946)</name>
    <dbReference type="NCBI Taxonomy" id="767769"/>
    <lineage>
        <taxon>Eukaryota</taxon>
        <taxon>Fungi</taxon>
        <taxon>Dikarya</taxon>
        <taxon>Ascomycota</taxon>
        <taxon>Pezizomycotina</taxon>
        <taxon>Eurotiomycetes</taxon>
        <taxon>Eurotiomycetidae</taxon>
        <taxon>Eurotiales</taxon>
        <taxon>Aspergillaceae</taxon>
        <taxon>Aspergillus</taxon>
        <taxon>Aspergillus subgen. Circumdati</taxon>
    </lineage>
</organism>
<evidence type="ECO:0000256" key="3">
    <source>
        <dbReference type="ARBA" id="ARBA00047960"/>
    </source>
</evidence>
<dbReference type="SFLD" id="SFLDS00019">
    <property type="entry name" value="Glutathione_Transferase_(cytos"/>
    <property type="match status" value="1"/>
</dbReference>
<dbReference type="Gene3D" id="3.40.30.10">
    <property type="entry name" value="Glutaredoxin"/>
    <property type="match status" value="1"/>
</dbReference>
<dbReference type="InterPro" id="IPR010987">
    <property type="entry name" value="Glutathione-S-Trfase_C-like"/>
</dbReference>
<feature type="domain" description="GST N-terminal" evidence="5">
    <location>
        <begin position="3"/>
        <end position="85"/>
    </location>
</feature>
<evidence type="ECO:0000256" key="2">
    <source>
        <dbReference type="ARBA" id="ARBA00022679"/>
    </source>
</evidence>
<dbReference type="FunFam" id="3.40.30.10:FF:000016">
    <property type="entry name" value="Glutathione S-transferase F2"/>
    <property type="match status" value="1"/>
</dbReference>
<name>A0A1L9U1F2_ASPBC</name>
<feature type="domain" description="GST C-terminal" evidence="6">
    <location>
        <begin position="90"/>
        <end position="213"/>
    </location>
</feature>
<dbReference type="PANTHER" id="PTHR43900:SF3">
    <property type="entry name" value="GLUTATHIONE S-TRANSFERASE RHO"/>
    <property type="match status" value="1"/>
</dbReference>
<dbReference type="Pfam" id="PF02798">
    <property type="entry name" value="GST_N"/>
    <property type="match status" value="1"/>
</dbReference>
<dbReference type="GO" id="GO:0006749">
    <property type="term" value="P:glutathione metabolic process"/>
    <property type="evidence" value="ECO:0007669"/>
    <property type="project" value="TreeGrafter"/>
</dbReference>
<dbReference type="STRING" id="767769.A0A1L9U1F2"/>
<reference evidence="8" key="1">
    <citation type="journal article" date="2017" name="Genome Biol.">
        <title>Comparative genomics reveals high biological diversity and specific adaptations in the industrially and medically important fungal genus Aspergillus.</title>
        <authorList>
            <person name="de Vries R.P."/>
            <person name="Riley R."/>
            <person name="Wiebenga A."/>
            <person name="Aguilar-Osorio G."/>
            <person name="Amillis S."/>
            <person name="Uchima C.A."/>
            <person name="Anderluh G."/>
            <person name="Asadollahi M."/>
            <person name="Askin M."/>
            <person name="Barry K."/>
            <person name="Battaglia E."/>
            <person name="Bayram O."/>
            <person name="Benocci T."/>
            <person name="Braus-Stromeyer S.A."/>
            <person name="Caldana C."/>
            <person name="Canovas D."/>
            <person name="Cerqueira G.C."/>
            <person name="Chen F."/>
            <person name="Chen W."/>
            <person name="Choi C."/>
            <person name="Clum A."/>
            <person name="Dos Santos R.A."/>
            <person name="Damasio A.R."/>
            <person name="Diallinas G."/>
            <person name="Emri T."/>
            <person name="Fekete E."/>
            <person name="Flipphi M."/>
            <person name="Freyberg S."/>
            <person name="Gallo A."/>
            <person name="Gournas C."/>
            <person name="Habgood R."/>
            <person name="Hainaut M."/>
            <person name="Harispe M.L."/>
            <person name="Henrissat B."/>
            <person name="Hilden K.S."/>
            <person name="Hope R."/>
            <person name="Hossain A."/>
            <person name="Karabika E."/>
            <person name="Karaffa L."/>
            <person name="Karanyi Z."/>
            <person name="Krasevec N."/>
            <person name="Kuo A."/>
            <person name="Kusch H."/>
            <person name="LaButti K."/>
            <person name="Lagendijk E.L."/>
            <person name="Lapidus A."/>
            <person name="Levasseur A."/>
            <person name="Lindquist E."/>
            <person name="Lipzen A."/>
            <person name="Logrieco A.F."/>
            <person name="MacCabe A."/>
            <person name="Maekelae M.R."/>
            <person name="Malavazi I."/>
            <person name="Melin P."/>
            <person name="Meyer V."/>
            <person name="Mielnichuk N."/>
            <person name="Miskei M."/>
            <person name="Molnar A.P."/>
            <person name="Mule G."/>
            <person name="Ngan C.Y."/>
            <person name="Orejas M."/>
            <person name="Orosz E."/>
            <person name="Ouedraogo J.P."/>
            <person name="Overkamp K.M."/>
            <person name="Park H.-S."/>
            <person name="Perrone G."/>
            <person name="Piumi F."/>
            <person name="Punt P.J."/>
            <person name="Ram A.F."/>
            <person name="Ramon A."/>
            <person name="Rauscher S."/>
            <person name="Record E."/>
            <person name="Riano-Pachon D.M."/>
            <person name="Robert V."/>
            <person name="Roehrig J."/>
            <person name="Ruller R."/>
            <person name="Salamov A."/>
            <person name="Salih N.S."/>
            <person name="Samson R.A."/>
            <person name="Sandor E."/>
            <person name="Sanguinetti M."/>
            <person name="Schuetze T."/>
            <person name="Sepcic K."/>
            <person name="Shelest E."/>
            <person name="Sherlock G."/>
            <person name="Sophianopoulou V."/>
            <person name="Squina F.M."/>
            <person name="Sun H."/>
            <person name="Susca A."/>
            <person name="Todd R.B."/>
            <person name="Tsang A."/>
            <person name="Unkles S.E."/>
            <person name="van de Wiele N."/>
            <person name="van Rossen-Uffink D."/>
            <person name="Oliveira J.V."/>
            <person name="Vesth T.C."/>
            <person name="Visser J."/>
            <person name="Yu J.-H."/>
            <person name="Zhou M."/>
            <person name="Andersen M.R."/>
            <person name="Archer D.B."/>
            <person name="Baker S.E."/>
            <person name="Benoit I."/>
            <person name="Brakhage A.A."/>
            <person name="Braus G.H."/>
            <person name="Fischer R."/>
            <person name="Frisvad J.C."/>
            <person name="Goldman G.H."/>
            <person name="Houbraken J."/>
            <person name="Oakley B."/>
            <person name="Pocsi I."/>
            <person name="Scazzocchio C."/>
            <person name="Seiboth B."/>
            <person name="vanKuyk P.A."/>
            <person name="Wortman J."/>
            <person name="Dyer P.S."/>
            <person name="Grigoriev I.V."/>
        </authorList>
    </citation>
    <scope>NUCLEOTIDE SEQUENCE [LARGE SCALE GENOMIC DNA]</scope>
    <source>
        <strain evidence="8">CBS 101740 / IMI 381727 / IBT 21946</strain>
    </source>
</reference>
<dbReference type="VEuPathDB" id="FungiDB:ASPBRDRAFT_139856"/>
<dbReference type="AlphaFoldDB" id="A0A1L9U1F2"/>
<dbReference type="OMA" id="AWMQRIT"/>
<dbReference type="PANTHER" id="PTHR43900">
    <property type="entry name" value="GLUTATHIONE S-TRANSFERASE RHO"/>
    <property type="match status" value="1"/>
</dbReference>
<proteinExistence type="inferred from homology"/>
<dbReference type="Proteomes" id="UP000184499">
    <property type="component" value="Unassembled WGS sequence"/>
</dbReference>
<evidence type="ECO:0000256" key="4">
    <source>
        <dbReference type="RuleBase" id="RU003494"/>
    </source>
</evidence>
<dbReference type="GO" id="GO:0004364">
    <property type="term" value="F:glutathione transferase activity"/>
    <property type="evidence" value="ECO:0007669"/>
    <property type="project" value="UniProtKB-EC"/>
</dbReference>
<dbReference type="GO" id="GO:0043295">
    <property type="term" value="F:glutathione binding"/>
    <property type="evidence" value="ECO:0007669"/>
    <property type="project" value="TreeGrafter"/>
</dbReference>
<dbReference type="GO" id="GO:0005737">
    <property type="term" value="C:cytoplasm"/>
    <property type="evidence" value="ECO:0007669"/>
    <property type="project" value="TreeGrafter"/>
</dbReference>
<dbReference type="InterPro" id="IPR040079">
    <property type="entry name" value="Glutathione_S-Trfase"/>
</dbReference>
<dbReference type="PROSITE" id="PS50405">
    <property type="entry name" value="GST_CTER"/>
    <property type="match status" value="1"/>
</dbReference>
<accession>A0A1L9U1F2</accession>
<comment type="similarity">
    <text evidence="4">Belongs to the GST superfamily.</text>
</comment>
<gene>
    <name evidence="7" type="ORF">ASPBRDRAFT_139856</name>
</gene>
<dbReference type="Gene3D" id="1.20.1050.10">
    <property type="match status" value="1"/>
</dbReference>
<protein>
    <recommendedName>
        <fullName evidence="1">glutathione transferase</fullName>
        <ecNumber evidence="1">2.5.1.18</ecNumber>
    </recommendedName>
</protein>
<dbReference type="InterPro" id="IPR036249">
    <property type="entry name" value="Thioredoxin-like_sf"/>
</dbReference>
<keyword evidence="2" id="KW-0808">Transferase</keyword>
<evidence type="ECO:0000313" key="8">
    <source>
        <dbReference type="Proteomes" id="UP000184499"/>
    </source>
</evidence>
<evidence type="ECO:0000259" key="5">
    <source>
        <dbReference type="PROSITE" id="PS50404"/>
    </source>
</evidence>
<dbReference type="InterPro" id="IPR004045">
    <property type="entry name" value="Glutathione_S-Trfase_N"/>
</dbReference>
<dbReference type="SUPFAM" id="SSF47616">
    <property type="entry name" value="GST C-terminal domain-like"/>
    <property type="match status" value="1"/>
</dbReference>
<sequence>MSLIPKIYGSISSTCTQRVLIVLEELGIDYELISINMRAGVQKSPAYLSEHNPFGVIPAYQDTDTKIFESRAICQYLTVKHGGHLTPPSDPVQVAGFYQAASVEYSYFDPPFKQLAYESLFKSMMGHGEPDASLVSIYQDQIRKCLDYYESILDKQDYLGGTTFSLVDSYHMPWIAFMAVLGLSTELESRKHLRAWWERVEARRSWRSVSGKS</sequence>
<dbReference type="EMBL" id="KV878727">
    <property type="protein sequence ID" value="OJJ65514.1"/>
    <property type="molecule type" value="Genomic_DNA"/>
</dbReference>
<evidence type="ECO:0000259" key="6">
    <source>
        <dbReference type="PROSITE" id="PS50405"/>
    </source>
</evidence>
<dbReference type="SFLD" id="SFLDG00358">
    <property type="entry name" value="Main_(cytGST)"/>
    <property type="match status" value="1"/>
</dbReference>
<dbReference type="InterPro" id="IPR036282">
    <property type="entry name" value="Glutathione-S-Trfase_C_sf"/>
</dbReference>
<dbReference type="EC" id="2.5.1.18" evidence="1"/>
<dbReference type="PROSITE" id="PS50404">
    <property type="entry name" value="GST_NTER"/>
    <property type="match status" value="1"/>
</dbReference>